<dbReference type="GO" id="GO:0055085">
    <property type="term" value="P:transmembrane transport"/>
    <property type="evidence" value="ECO:0007669"/>
    <property type="project" value="TreeGrafter"/>
</dbReference>
<dbReference type="AlphaFoldDB" id="A0A3G8GYE5"/>
<evidence type="ECO:0000313" key="3">
    <source>
        <dbReference type="EMBL" id="AZG13000.1"/>
    </source>
</evidence>
<gene>
    <name evidence="3" type="ORF">EHF44_05825</name>
</gene>
<dbReference type="PANTHER" id="PTHR36920:SF1">
    <property type="entry name" value="OUTER MEMBRANE PROTEIN W"/>
    <property type="match status" value="1"/>
</dbReference>
<dbReference type="InterPro" id="IPR011250">
    <property type="entry name" value="OMP/PagP_B-barrel"/>
</dbReference>
<organism evidence="3 4">
    <name type="scientific">Cupriavidus pauculus</name>
    <dbReference type="NCBI Taxonomy" id="82633"/>
    <lineage>
        <taxon>Bacteria</taxon>
        <taxon>Pseudomonadati</taxon>
        <taxon>Pseudomonadota</taxon>
        <taxon>Betaproteobacteria</taxon>
        <taxon>Burkholderiales</taxon>
        <taxon>Burkholderiaceae</taxon>
        <taxon>Cupriavidus</taxon>
    </lineage>
</organism>
<dbReference type="Gene3D" id="2.40.160.20">
    <property type="match status" value="1"/>
</dbReference>
<sequence length="242" mass="26186">MKKIYKKMLMAGAAMALAGAAQAQSAGSNIVSLGWMRVMPTGDSQFLTIDSIAGRPTGGVQRPNTGASIDTADTAGLTFAHFFTDNISAEFVLGIPPKHDVSGDRDYAKYGKLGEVRQWSPAIVAKWHFFDAKTKFRPYVGIGVNYTWFTSETVTNQGFVNAEFAPGARMSATASSSWNPVFNVGANYAINEKWFVGFSVSYVPISSTAHFTTTLPNGAKVESHTKIKIDPVVTFLNVGYKF</sequence>
<dbReference type="KEGG" id="cpau:EHF44_05825"/>
<evidence type="ECO:0000313" key="4">
    <source>
        <dbReference type="Proteomes" id="UP000270411"/>
    </source>
</evidence>
<dbReference type="Proteomes" id="UP000270411">
    <property type="component" value="Chromosome 1"/>
</dbReference>
<feature type="signal peptide" evidence="2">
    <location>
        <begin position="1"/>
        <end position="23"/>
    </location>
</feature>
<proteinExistence type="predicted"/>
<dbReference type="SUPFAM" id="SSF56925">
    <property type="entry name" value="OMPA-like"/>
    <property type="match status" value="1"/>
</dbReference>
<dbReference type="OrthoDB" id="9807574at2"/>
<reference evidence="4" key="1">
    <citation type="submission" date="2018-11" db="EMBL/GenBank/DDBJ databases">
        <title>FDA dAtabase for Regulatory Grade micrObial Sequences (FDA-ARGOS): Supporting development and validation of Infectious Disease Dx tests.</title>
        <authorList>
            <person name="Goldberg B."/>
            <person name="Campos J."/>
            <person name="Tallon L."/>
            <person name="Sadzewicz L."/>
            <person name="Zhao X."/>
            <person name="Vavikolanu K."/>
            <person name="Mehta A."/>
            <person name="Aluvathingal J."/>
            <person name="Nadendla S."/>
            <person name="Geyer C."/>
            <person name="Nandy P."/>
            <person name="Yan Y."/>
            <person name="Sichtig H."/>
        </authorList>
    </citation>
    <scope>NUCLEOTIDE SEQUENCE [LARGE SCALE GENOMIC DNA]</scope>
    <source>
        <strain evidence="4">FDAARGOS_614</strain>
    </source>
</reference>
<accession>A0A3G8GYE5</accession>
<evidence type="ECO:0000256" key="2">
    <source>
        <dbReference type="SAM" id="SignalP"/>
    </source>
</evidence>
<comment type="subcellular location">
    <subcellularLocation>
        <location evidence="1">Cell outer membrane</location>
    </subcellularLocation>
</comment>
<evidence type="ECO:0000256" key="1">
    <source>
        <dbReference type="ARBA" id="ARBA00004442"/>
    </source>
</evidence>
<dbReference type="GO" id="GO:0009279">
    <property type="term" value="C:cell outer membrane"/>
    <property type="evidence" value="ECO:0007669"/>
    <property type="project" value="UniProtKB-SubCell"/>
</dbReference>
<protein>
    <submittedName>
        <fullName evidence="3">OmpW family protein</fullName>
    </submittedName>
</protein>
<dbReference type="RefSeq" id="WP_124682881.1">
    <property type="nucleotide sequence ID" value="NZ_CP033969.1"/>
</dbReference>
<feature type="chain" id="PRO_5018300801" evidence="2">
    <location>
        <begin position="24"/>
        <end position="242"/>
    </location>
</feature>
<dbReference type="Pfam" id="PF03922">
    <property type="entry name" value="OmpW"/>
    <property type="match status" value="1"/>
</dbReference>
<keyword evidence="2" id="KW-0732">Signal</keyword>
<dbReference type="InterPro" id="IPR005618">
    <property type="entry name" value="OMPW"/>
</dbReference>
<name>A0A3G8GYE5_9BURK</name>
<dbReference type="PANTHER" id="PTHR36920">
    <property type="match status" value="1"/>
</dbReference>
<dbReference type="EMBL" id="CP033969">
    <property type="protein sequence ID" value="AZG13000.1"/>
    <property type="molecule type" value="Genomic_DNA"/>
</dbReference>